<evidence type="ECO:0000313" key="1">
    <source>
        <dbReference type="EMBL" id="AIA65114.1"/>
    </source>
</evidence>
<proteinExistence type="predicted"/>
<accession>A0A060AI85</accession>
<sequence>MSWIMEAKIVDMEQVSVYAATKEYMHFVKIRYKWEVV</sequence>
<dbReference type="RefSeq" id="YP_009042695.1">
    <property type="nucleotide sequence ID" value="NC_024356.1"/>
</dbReference>
<dbReference type="Proteomes" id="UP000026980">
    <property type="component" value="Segment"/>
</dbReference>
<dbReference type="OrthoDB" id="40144at10239"/>
<dbReference type="EMBL" id="KJ010489">
    <property type="protein sequence ID" value="AIA65114.1"/>
    <property type="molecule type" value="Genomic_DNA"/>
</dbReference>
<organism evidence="1 2">
    <name type="scientific">Enterococcus phage IME-EFm1</name>
    <dbReference type="NCBI Taxonomy" id="1445858"/>
    <lineage>
        <taxon>Viruses</taxon>
        <taxon>Duplodnaviria</taxon>
        <taxon>Heunggongvirae</taxon>
        <taxon>Uroviricota</taxon>
        <taxon>Caudoviricetes</taxon>
        <taxon>Efemunavirus</taxon>
        <taxon>Efemunavirus Efm1</taxon>
    </lineage>
</organism>
<evidence type="ECO:0000313" key="2">
    <source>
        <dbReference type="Proteomes" id="UP000026980"/>
    </source>
</evidence>
<gene>
    <name evidence="1" type="ORF">IME_047</name>
</gene>
<dbReference type="KEGG" id="vg:19686083"/>
<protein>
    <submittedName>
        <fullName evidence="1">Uncharacterized protein</fullName>
    </submittedName>
</protein>
<keyword evidence="2" id="KW-1185">Reference proteome</keyword>
<dbReference type="GeneID" id="19686083"/>
<name>A0A060AI85_9CAUD</name>
<reference evidence="1 2" key="1">
    <citation type="journal article" date="2014" name="J. Gen. Virol.">
        <title>Characterization and complete genome sequence analysis of novel bacteriophage IME-EFm1 infecting Enterococcus faecium.</title>
        <authorList>
            <person name="Wang Y."/>
            <person name="Wang W."/>
            <person name="Lv Y."/>
            <person name="Zheng W."/>
            <person name="Mi Z."/>
            <person name="Pei G."/>
            <person name="An X."/>
            <person name="Xu X."/>
            <person name="Han C."/>
            <person name="Liu J."/>
            <person name="Zhou C."/>
            <person name="Tong Y."/>
        </authorList>
    </citation>
    <scope>NUCLEOTIDE SEQUENCE [LARGE SCALE GENOMIC DNA]</scope>
</reference>